<protein>
    <recommendedName>
        <fullName evidence="3">DUF1353 domain-containing protein</fullName>
    </recommendedName>
</protein>
<dbReference type="RefSeq" id="WP_098974211.1">
    <property type="nucleotide sequence ID" value="NZ_CP077115.1"/>
</dbReference>
<name>A0A2C6BJ47_FUSNP</name>
<organism evidence="1 2">
    <name type="scientific">Fusobacterium nucleatum subsp. polymorphum</name>
    <name type="common">Fusobacterium polymorphum</name>
    <dbReference type="NCBI Taxonomy" id="76857"/>
    <lineage>
        <taxon>Bacteria</taxon>
        <taxon>Fusobacteriati</taxon>
        <taxon>Fusobacteriota</taxon>
        <taxon>Fusobacteriia</taxon>
        <taxon>Fusobacteriales</taxon>
        <taxon>Fusobacteriaceae</taxon>
        <taxon>Fusobacterium</taxon>
    </lineage>
</organism>
<proteinExistence type="predicted"/>
<gene>
    <name evidence="1" type="ORF">CBG54_05595</name>
</gene>
<evidence type="ECO:0008006" key="3">
    <source>
        <dbReference type="Google" id="ProtNLM"/>
    </source>
</evidence>
<evidence type="ECO:0000313" key="2">
    <source>
        <dbReference type="Proteomes" id="UP000224182"/>
    </source>
</evidence>
<comment type="caution">
    <text evidence="1">The sequence shown here is derived from an EMBL/GenBank/DDBJ whole genome shotgun (WGS) entry which is preliminary data.</text>
</comment>
<evidence type="ECO:0000313" key="1">
    <source>
        <dbReference type="EMBL" id="PHI06536.1"/>
    </source>
</evidence>
<dbReference type="Pfam" id="PF07087">
    <property type="entry name" value="DUF1353"/>
    <property type="match status" value="1"/>
</dbReference>
<dbReference type="EMBL" id="NIRN01000001">
    <property type="protein sequence ID" value="PHI06536.1"/>
    <property type="molecule type" value="Genomic_DNA"/>
</dbReference>
<reference evidence="1 2" key="1">
    <citation type="submission" date="2017-06" db="EMBL/GenBank/DDBJ databases">
        <title>Draft genome sequence of Fusobacterium nucleatum subsp. polymorphum KCOM 1271 (=ChDC F305).</title>
        <authorList>
            <person name="Kook J.-K."/>
            <person name="Park S.-N."/>
            <person name="Lim Y.K."/>
            <person name="Roh H."/>
        </authorList>
    </citation>
    <scope>NUCLEOTIDE SEQUENCE [LARGE SCALE GENOMIC DNA]</scope>
    <source>
        <strain evidence="2">KCOM 1271 (ChDC F305)</strain>
    </source>
</reference>
<accession>A0A2C6BJ47</accession>
<sequence>MQLNELKVKKLFNENYILLEDFRYQINRMCITIPKGFVTDFASIPKMLHLVIPKHGKYDIAAVVHDFLYSELNVTGINRKLADKIFDFIMKESGVNCYLRKIMYLGVRKFGRPFFKDLKINGLKSFDDEYLINHSKEAKEYYDFYKQTLGF</sequence>
<dbReference type="InterPro" id="IPR010767">
    <property type="entry name" value="Phage_CGC-2007_Cje0229"/>
</dbReference>
<dbReference type="Proteomes" id="UP000224182">
    <property type="component" value="Unassembled WGS sequence"/>
</dbReference>
<dbReference type="AlphaFoldDB" id="A0A2C6BJ47"/>